<dbReference type="InterPro" id="IPR000055">
    <property type="entry name" value="Restrct_endonuc_typeI_TRD"/>
</dbReference>
<dbReference type="PANTHER" id="PTHR30408:SF13">
    <property type="entry name" value="TYPE I RESTRICTION ENZYME HINDI SPECIFICITY SUBUNIT"/>
    <property type="match status" value="1"/>
</dbReference>
<keyword evidence="5" id="KW-0378">Hydrolase</keyword>
<sequence length="357" mass="41331">MKFKLEDICSLRKEKISIEKLTIETYISTENMLPNKAGIVNASALPTIRSIQAYEKGDILISNIRPYFKKIWKAKINGGCSNDILVFKTKKNTDKDFLYYILADDAFFIYAMATSKGTKMPRGDKISIMQYEVPYFDVKIQKKIASILKSIDEKIEIYKQINNNLEQQAHALYCKFLSDKIINGVFKDIVIENKKSKIKVSEAQDINGEYPFFTSGKRILEYNSYLVDNRNIYLNTGGNADVKYYIGKASYSTDTWCITTKNNLTNYCYLFLKNIQNEIDAIYFEGSALKHLQKKKLLEKKIYIPNIQETQNLNEILDPLFEIISKNTFQNRYLSFLRDALLPKLMSGEFDISEIDI</sequence>
<feature type="domain" description="Type I restriction modification DNA specificity" evidence="4">
    <location>
        <begin position="2"/>
        <end position="167"/>
    </location>
</feature>
<dbReference type="InterPro" id="IPR044946">
    <property type="entry name" value="Restrct_endonuc_typeI_TRD_sf"/>
</dbReference>
<dbReference type="GO" id="GO:0009307">
    <property type="term" value="P:DNA restriction-modification system"/>
    <property type="evidence" value="ECO:0007669"/>
    <property type="project" value="UniProtKB-KW"/>
</dbReference>
<gene>
    <name evidence="5" type="ORF">CA840_04950</name>
</gene>
<dbReference type="GO" id="GO:0003677">
    <property type="term" value="F:DNA binding"/>
    <property type="evidence" value="ECO:0007669"/>
    <property type="project" value="UniProtKB-KW"/>
</dbReference>
<evidence type="ECO:0000256" key="1">
    <source>
        <dbReference type="ARBA" id="ARBA00010923"/>
    </source>
</evidence>
<keyword evidence="3" id="KW-0238">DNA-binding</keyword>
<dbReference type="RefSeq" id="WP_098978696.1">
    <property type="nucleotide sequence ID" value="NZ_NIRJ01000001.1"/>
</dbReference>
<dbReference type="PANTHER" id="PTHR30408">
    <property type="entry name" value="TYPE-1 RESTRICTION ENZYME ECOKI SPECIFICITY PROTEIN"/>
    <property type="match status" value="1"/>
</dbReference>
<dbReference type="GO" id="GO:0004519">
    <property type="term" value="F:endonuclease activity"/>
    <property type="evidence" value="ECO:0007669"/>
    <property type="project" value="UniProtKB-KW"/>
</dbReference>
<accession>A0A2C6AR69</accession>
<dbReference type="Proteomes" id="UP000225199">
    <property type="component" value="Unassembled WGS sequence"/>
</dbReference>
<keyword evidence="2" id="KW-0680">Restriction system</keyword>
<dbReference type="InterPro" id="IPR052021">
    <property type="entry name" value="Type-I_RS_S_subunit"/>
</dbReference>
<evidence type="ECO:0000313" key="5">
    <source>
        <dbReference type="EMBL" id="PHH96725.1"/>
    </source>
</evidence>
<dbReference type="AlphaFoldDB" id="A0A2C6AR69"/>
<name>A0A2C6AR69_FUSNP</name>
<dbReference type="Gene3D" id="3.90.220.20">
    <property type="entry name" value="DNA methylase specificity domains"/>
    <property type="match status" value="2"/>
</dbReference>
<proteinExistence type="inferred from homology"/>
<comment type="similarity">
    <text evidence="1">Belongs to the type-I restriction system S methylase family.</text>
</comment>
<comment type="caution">
    <text evidence="5">The sequence shown here is derived from an EMBL/GenBank/DDBJ whole genome shotgun (WGS) entry which is preliminary data.</text>
</comment>
<dbReference type="SUPFAM" id="SSF116734">
    <property type="entry name" value="DNA methylase specificity domain"/>
    <property type="match status" value="2"/>
</dbReference>
<dbReference type="Pfam" id="PF01420">
    <property type="entry name" value="Methylase_S"/>
    <property type="match status" value="2"/>
</dbReference>
<keyword evidence="5" id="KW-0255">Endonuclease</keyword>
<evidence type="ECO:0000256" key="3">
    <source>
        <dbReference type="ARBA" id="ARBA00023125"/>
    </source>
</evidence>
<dbReference type="EMBL" id="NIRJ01000001">
    <property type="protein sequence ID" value="PHH96725.1"/>
    <property type="molecule type" value="Genomic_DNA"/>
</dbReference>
<evidence type="ECO:0000256" key="2">
    <source>
        <dbReference type="ARBA" id="ARBA00022747"/>
    </source>
</evidence>
<reference evidence="5 6" key="1">
    <citation type="submission" date="2017-06" db="EMBL/GenBank/DDBJ databases">
        <title>Draft genome sequence of Fusobacterium nucleatum subsp. polymorphum KCOM 1002 (=ChDC F175).</title>
        <authorList>
            <person name="Kook J.-K."/>
            <person name="Park S.-N."/>
            <person name="Lim Y.K."/>
            <person name="Roh H."/>
        </authorList>
    </citation>
    <scope>NUCLEOTIDE SEQUENCE [LARGE SCALE GENOMIC DNA]</scope>
    <source>
        <strain evidence="6">KCOM 1002 (ChDC F175)</strain>
    </source>
</reference>
<protein>
    <submittedName>
        <fullName evidence="5">Restriction endonuclease subunit S</fullName>
    </submittedName>
</protein>
<evidence type="ECO:0000313" key="6">
    <source>
        <dbReference type="Proteomes" id="UP000225199"/>
    </source>
</evidence>
<feature type="domain" description="Type I restriction modification DNA specificity" evidence="4">
    <location>
        <begin position="190"/>
        <end position="325"/>
    </location>
</feature>
<keyword evidence="5" id="KW-0540">Nuclease</keyword>
<organism evidence="5 6">
    <name type="scientific">Fusobacterium nucleatum subsp. polymorphum</name>
    <name type="common">Fusobacterium polymorphum</name>
    <dbReference type="NCBI Taxonomy" id="76857"/>
    <lineage>
        <taxon>Bacteria</taxon>
        <taxon>Fusobacteriati</taxon>
        <taxon>Fusobacteriota</taxon>
        <taxon>Fusobacteriia</taxon>
        <taxon>Fusobacteriales</taxon>
        <taxon>Fusobacteriaceae</taxon>
        <taxon>Fusobacterium</taxon>
    </lineage>
</organism>
<evidence type="ECO:0000259" key="4">
    <source>
        <dbReference type="Pfam" id="PF01420"/>
    </source>
</evidence>